<proteinExistence type="predicted"/>
<gene>
    <name evidence="2" type="ORF">K0M31_005330</name>
</gene>
<feature type="compositionally biased region" description="Basic and acidic residues" evidence="1">
    <location>
        <begin position="64"/>
        <end position="84"/>
    </location>
</feature>
<feature type="region of interest" description="Disordered" evidence="1">
    <location>
        <begin position="40"/>
        <end position="84"/>
    </location>
</feature>
<accession>A0AA40FUV8</accession>
<organism evidence="2 3">
    <name type="scientific">Melipona bicolor</name>
    <dbReference type="NCBI Taxonomy" id="60889"/>
    <lineage>
        <taxon>Eukaryota</taxon>
        <taxon>Metazoa</taxon>
        <taxon>Ecdysozoa</taxon>
        <taxon>Arthropoda</taxon>
        <taxon>Hexapoda</taxon>
        <taxon>Insecta</taxon>
        <taxon>Pterygota</taxon>
        <taxon>Neoptera</taxon>
        <taxon>Endopterygota</taxon>
        <taxon>Hymenoptera</taxon>
        <taxon>Apocrita</taxon>
        <taxon>Aculeata</taxon>
        <taxon>Apoidea</taxon>
        <taxon>Anthophila</taxon>
        <taxon>Apidae</taxon>
        <taxon>Melipona</taxon>
    </lineage>
</organism>
<feature type="region of interest" description="Disordered" evidence="1">
    <location>
        <begin position="264"/>
        <end position="289"/>
    </location>
</feature>
<keyword evidence="3" id="KW-1185">Reference proteome</keyword>
<evidence type="ECO:0000256" key="1">
    <source>
        <dbReference type="SAM" id="MobiDB-lite"/>
    </source>
</evidence>
<reference evidence="2" key="1">
    <citation type="submission" date="2021-10" db="EMBL/GenBank/DDBJ databases">
        <title>Melipona bicolor Genome sequencing and assembly.</title>
        <authorList>
            <person name="Araujo N.S."/>
            <person name="Arias M.C."/>
        </authorList>
    </citation>
    <scope>NUCLEOTIDE SEQUENCE</scope>
    <source>
        <strain evidence="2">USP_2M_L1-L4_2017</strain>
        <tissue evidence="2">Whole body</tissue>
    </source>
</reference>
<feature type="compositionally biased region" description="Polar residues" evidence="1">
    <location>
        <begin position="52"/>
        <end position="62"/>
    </location>
</feature>
<dbReference type="EMBL" id="JAHYIQ010000015">
    <property type="protein sequence ID" value="KAK1125786.1"/>
    <property type="molecule type" value="Genomic_DNA"/>
</dbReference>
<dbReference type="AlphaFoldDB" id="A0AA40FUV8"/>
<protein>
    <submittedName>
        <fullName evidence="2">Uncharacterized protein</fullName>
    </submittedName>
</protein>
<evidence type="ECO:0000313" key="3">
    <source>
        <dbReference type="Proteomes" id="UP001177670"/>
    </source>
</evidence>
<evidence type="ECO:0000313" key="2">
    <source>
        <dbReference type="EMBL" id="KAK1125786.1"/>
    </source>
</evidence>
<sequence>MCFPILSYDVNEDLKKHQQKQLEEQLDVISKVKEAEVEEAAENSLEIEHTSTKVTEQSNVTPKITKESKDSLEMGHKSSESSDKKITLNRNCNVQFMKLNKGKELPAEDISLRKTDYSVDRDIKNNTENTVKPAKDNSLTIQSSKSMITQSLLNKYKLDTKAISLELCSSQSNIYRSTKQKIITTGSCNNKNEQSSSNVLKVDDEIKMGVEKRNHTSRQNSRGPVIIEDKLLDKTLKKRFIMVDTCPEKKRRRLELENKRTIGTGINRDGGNASGSSIGQIRNDTDKNSTCDNERIEYIINKYKLNKHSITLTPQKK</sequence>
<comment type="caution">
    <text evidence="2">The sequence shown here is derived from an EMBL/GenBank/DDBJ whole genome shotgun (WGS) entry which is preliminary data.</text>
</comment>
<name>A0AA40FUV8_9HYME</name>
<dbReference type="Proteomes" id="UP001177670">
    <property type="component" value="Unassembled WGS sequence"/>
</dbReference>